<reference evidence="3" key="1">
    <citation type="submission" date="2023-02" db="EMBL/GenBank/DDBJ databases">
        <title>Genome of toxic invasive species Heracleum sosnowskyi carries increased number of genes despite the absence of recent whole-genome duplications.</title>
        <authorList>
            <person name="Schelkunov M."/>
            <person name="Shtratnikova V."/>
            <person name="Makarenko M."/>
            <person name="Klepikova A."/>
            <person name="Omelchenko D."/>
            <person name="Novikova G."/>
            <person name="Obukhova E."/>
            <person name="Bogdanov V."/>
            <person name="Penin A."/>
            <person name="Logacheva M."/>
        </authorList>
    </citation>
    <scope>NUCLEOTIDE SEQUENCE</scope>
    <source>
        <strain evidence="3">Hsosn_3</strain>
        <tissue evidence="3">Leaf</tissue>
    </source>
</reference>
<comment type="similarity">
    <text evidence="1">Belongs to the EXO5 family.</text>
</comment>
<dbReference type="GO" id="GO:0005634">
    <property type="term" value="C:nucleus"/>
    <property type="evidence" value="ECO:0007669"/>
    <property type="project" value="TreeGrafter"/>
</dbReference>
<comment type="caution">
    <text evidence="3">The sequence shown here is derived from an EMBL/GenBank/DDBJ whole genome shotgun (WGS) entry which is preliminary data.</text>
</comment>
<dbReference type="Proteomes" id="UP001237642">
    <property type="component" value="Unassembled WGS sequence"/>
</dbReference>
<organism evidence="3 4">
    <name type="scientific">Heracleum sosnowskyi</name>
    <dbReference type="NCBI Taxonomy" id="360622"/>
    <lineage>
        <taxon>Eukaryota</taxon>
        <taxon>Viridiplantae</taxon>
        <taxon>Streptophyta</taxon>
        <taxon>Embryophyta</taxon>
        <taxon>Tracheophyta</taxon>
        <taxon>Spermatophyta</taxon>
        <taxon>Magnoliopsida</taxon>
        <taxon>eudicotyledons</taxon>
        <taxon>Gunneridae</taxon>
        <taxon>Pentapetalae</taxon>
        <taxon>asterids</taxon>
        <taxon>campanulids</taxon>
        <taxon>Apiales</taxon>
        <taxon>Apiaceae</taxon>
        <taxon>Apioideae</taxon>
        <taxon>apioid superclade</taxon>
        <taxon>Tordylieae</taxon>
        <taxon>Tordyliinae</taxon>
        <taxon>Heracleum</taxon>
    </lineage>
</organism>
<evidence type="ECO:0000256" key="2">
    <source>
        <dbReference type="SAM" id="MobiDB-lite"/>
    </source>
</evidence>
<reference evidence="3" key="2">
    <citation type="submission" date="2023-05" db="EMBL/GenBank/DDBJ databases">
        <authorList>
            <person name="Schelkunov M.I."/>
        </authorList>
    </citation>
    <scope>NUCLEOTIDE SEQUENCE</scope>
    <source>
        <strain evidence="3">Hsosn_3</strain>
        <tissue evidence="3">Leaf</tissue>
    </source>
</reference>
<dbReference type="PANTHER" id="PTHR14464">
    <property type="entry name" value="EXONUCLEASE V"/>
    <property type="match status" value="1"/>
</dbReference>
<keyword evidence="4" id="KW-1185">Reference proteome</keyword>
<gene>
    <name evidence="3" type="ORF">POM88_050639</name>
</gene>
<feature type="compositionally biased region" description="Low complexity" evidence="2">
    <location>
        <begin position="11"/>
        <end position="26"/>
    </location>
</feature>
<evidence type="ECO:0000313" key="4">
    <source>
        <dbReference type="Proteomes" id="UP001237642"/>
    </source>
</evidence>
<dbReference type="EMBL" id="JAUIZM010000011">
    <property type="protein sequence ID" value="KAK1357383.1"/>
    <property type="molecule type" value="Genomic_DNA"/>
</dbReference>
<keyword evidence="3" id="KW-0378">Hydrolase</keyword>
<protein>
    <submittedName>
        <fullName evidence="3">Exonuclease V, chloroplastic</fullName>
    </submittedName>
</protein>
<dbReference type="Gene3D" id="3.90.320.10">
    <property type="match status" value="1"/>
</dbReference>
<dbReference type="GO" id="GO:0036297">
    <property type="term" value="P:interstrand cross-link repair"/>
    <property type="evidence" value="ECO:0007669"/>
    <property type="project" value="TreeGrafter"/>
</dbReference>
<proteinExistence type="inferred from homology"/>
<dbReference type="AlphaFoldDB" id="A0AAD8GZ83"/>
<dbReference type="InterPro" id="IPR011604">
    <property type="entry name" value="PDDEXK-like_dom_sf"/>
</dbReference>
<dbReference type="InterPro" id="IPR019190">
    <property type="entry name" value="EXOV"/>
</dbReference>
<dbReference type="PANTHER" id="PTHR14464:SF4">
    <property type="entry name" value="EXONUCLEASE V"/>
    <property type="match status" value="1"/>
</dbReference>
<keyword evidence="3" id="KW-0269">Exonuclease</keyword>
<evidence type="ECO:0000256" key="1">
    <source>
        <dbReference type="ARBA" id="ARBA00009797"/>
    </source>
</evidence>
<dbReference type="Pfam" id="PF09810">
    <property type="entry name" value="Exo5"/>
    <property type="match status" value="3"/>
</dbReference>
<dbReference type="GO" id="GO:0045145">
    <property type="term" value="F:single-stranded DNA 5'-3' DNA exonuclease activity"/>
    <property type="evidence" value="ECO:0007669"/>
    <property type="project" value="InterPro"/>
</dbReference>
<feature type="region of interest" description="Disordered" evidence="2">
    <location>
        <begin position="1"/>
        <end position="37"/>
    </location>
</feature>
<evidence type="ECO:0000313" key="3">
    <source>
        <dbReference type="EMBL" id="KAK1357383.1"/>
    </source>
</evidence>
<name>A0AAD8GZ83_9APIA</name>
<sequence length="411" mass="47617">METQRSKTNVESPESPTHSSPNTSNTPTPPLQTQIISTPPDIPIEIVSEEEMALIESALTLATTRFSTQLHKNARSIHSISVLSKRGCIISDMEDYGGKNKNKQQQKRFKVNESLLYRFRRKRGLFVTDITASEWCEKQTELNFRHGKPTASKAMQAGKARHEVLEKEVIRRVKVQIETDEDVWALKVLNFIRGVNQLLFDGLTRELPIIGFAHGVWMVGVIDEIRMPLEGTERNLTLVETKTRSQAGFPRDPQRRNGRLQLMCYKYLWDNLITDRFPYKQFLNFFSLNPNHILCEDIRENTAKSGFPAQTLNELLRYHQTTCSMLPLAHEQMLLRYESQRDHSLIGEDLFEFDSDWVRSQIKCSLEFWQGERDATYISDDERWKCNYCPHASKCPINTKSEDDTLSIEKK</sequence>
<keyword evidence="3" id="KW-0540">Nuclease</keyword>
<feature type="compositionally biased region" description="Polar residues" evidence="2">
    <location>
        <begin position="1"/>
        <end position="10"/>
    </location>
</feature>
<accession>A0AAD8GZ83</accession>